<comment type="catalytic activity">
    <reaction evidence="12">
        <text>(13S)-hydroperoxy-(9Z,11E,15Z)-octadecatrienoate = etherolenate + H2O</text>
        <dbReference type="Rhea" id="RHEA:79271"/>
        <dbReference type="ChEBI" id="CHEBI:15377"/>
        <dbReference type="ChEBI" id="CHEBI:58757"/>
        <dbReference type="ChEBI" id="CHEBI:229758"/>
        <dbReference type="EC" id="4.2.1.183"/>
    </reaction>
    <physiologicalReaction direction="left-to-right" evidence="12">
        <dbReference type="Rhea" id="RHEA:79272"/>
    </physiologicalReaction>
</comment>
<evidence type="ECO:0000256" key="2">
    <source>
        <dbReference type="ARBA" id="ARBA00010617"/>
    </source>
</evidence>
<dbReference type="InterPro" id="IPR036396">
    <property type="entry name" value="Cyt_P450_sf"/>
</dbReference>
<evidence type="ECO:0000256" key="9">
    <source>
        <dbReference type="ARBA" id="ARBA00023098"/>
    </source>
</evidence>
<keyword evidence="6" id="KW-0925">Oxylipin biosynthesis</keyword>
<dbReference type="PANTHER" id="PTHR24286:SF255">
    <property type="entry name" value="ALLENE OXIDE SYNTHASE, CHLOROPLASTIC"/>
    <property type="match status" value="1"/>
</dbReference>
<accession>D8T6U4</accession>
<evidence type="ECO:0000256" key="11">
    <source>
        <dbReference type="ARBA" id="ARBA00023239"/>
    </source>
</evidence>
<dbReference type="Proteomes" id="UP000001514">
    <property type="component" value="Unassembled WGS sequence"/>
</dbReference>
<dbReference type="Gramene" id="EFJ07600">
    <property type="protein sequence ID" value="EFJ07600"/>
    <property type="gene ID" value="SELMODRAFT_133317"/>
</dbReference>
<evidence type="ECO:0000313" key="17">
    <source>
        <dbReference type="EMBL" id="EFJ07600.1"/>
    </source>
</evidence>
<keyword evidence="11" id="KW-0456">Lyase</keyword>
<keyword evidence="7" id="KW-0276">Fatty acid metabolism</keyword>
<keyword evidence="18" id="KW-1185">Reference proteome</keyword>
<dbReference type="GO" id="GO:0031408">
    <property type="term" value="P:oxylipin biosynthetic process"/>
    <property type="evidence" value="ECO:0007669"/>
    <property type="project" value="UniProtKB-KW"/>
</dbReference>
<keyword evidence="9" id="KW-0443">Lipid metabolism</keyword>
<reference evidence="17 18" key="1">
    <citation type="journal article" date="2011" name="Science">
        <title>The Selaginella genome identifies genetic changes associated with the evolution of vascular plants.</title>
        <authorList>
            <person name="Banks J.A."/>
            <person name="Nishiyama T."/>
            <person name="Hasebe M."/>
            <person name="Bowman J.L."/>
            <person name="Gribskov M."/>
            <person name="dePamphilis C."/>
            <person name="Albert V.A."/>
            <person name="Aono N."/>
            <person name="Aoyama T."/>
            <person name="Ambrose B.A."/>
            <person name="Ashton N.W."/>
            <person name="Axtell M.J."/>
            <person name="Barker E."/>
            <person name="Barker M.S."/>
            <person name="Bennetzen J.L."/>
            <person name="Bonawitz N.D."/>
            <person name="Chapple C."/>
            <person name="Cheng C."/>
            <person name="Correa L.G."/>
            <person name="Dacre M."/>
            <person name="DeBarry J."/>
            <person name="Dreyer I."/>
            <person name="Elias M."/>
            <person name="Engstrom E.M."/>
            <person name="Estelle M."/>
            <person name="Feng L."/>
            <person name="Finet C."/>
            <person name="Floyd S.K."/>
            <person name="Frommer W.B."/>
            <person name="Fujita T."/>
            <person name="Gramzow L."/>
            <person name="Gutensohn M."/>
            <person name="Harholt J."/>
            <person name="Hattori M."/>
            <person name="Heyl A."/>
            <person name="Hirai T."/>
            <person name="Hiwatashi Y."/>
            <person name="Ishikawa M."/>
            <person name="Iwata M."/>
            <person name="Karol K.G."/>
            <person name="Koehler B."/>
            <person name="Kolukisaoglu U."/>
            <person name="Kubo M."/>
            <person name="Kurata T."/>
            <person name="Lalonde S."/>
            <person name="Li K."/>
            <person name="Li Y."/>
            <person name="Litt A."/>
            <person name="Lyons E."/>
            <person name="Manning G."/>
            <person name="Maruyama T."/>
            <person name="Michael T.P."/>
            <person name="Mikami K."/>
            <person name="Miyazaki S."/>
            <person name="Morinaga S."/>
            <person name="Murata T."/>
            <person name="Mueller-Roeber B."/>
            <person name="Nelson D.R."/>
            <person name="Obara M."/>
            <person name="Oguri Y."/>
            <person name="Olmstead R.G."/>
            <person name="Onodera N."/>
            <person name="Petersen B.L."/>
            <person name="Pils B."/>
            <person name="Prigge M."/>
            <person name="Rensing S.A."/>
            <person name="Riano-Pachon D.M."/>
            <person name="Roberts A.W."/>
            <person name="Sato Y."/>
            <person name="Scheller H.V."/>
            <person name="Schulz B."/>
            <person name="Schulz C."/>
            <person name="Shakirov E.V."/>
            <person name="Shibagaki N."/>
            <person name="Shinohara N."/>
            <person name="Shippen D.E."/>
            <person name="Soerensen I."/>
            <person name="Sotooka R."/>
            <person name="Sugimoto N."/>
            <person name="Sugita M."/>
            <person name="Sumikawa N."/>
            <person name="Tanurdzic M."/>
            <person name="Theissen G."/>
            <person name="Ulvskov P."/>
            <person name="Wakazuki S."/>
            <person name="Weng J.K."/>
            <person name="Willats W.W."/>
            <person name="Wipf D."/>
            <person name="Wolf P.G."/>
            <person name="Yang L."/>
            <person name="Zimmer A.D."/>
            <person name="Zhu Q."/>
            <person name="Mitros T."/>
            <person name="Hellsten U."/>
            <person name="Loque D."/>
            <person name="Otillar R."/>
            <person name="Salamov A."/>
            <person name="Schmutz J."/>
            <person name="Shapiro H."/>
            <person name="Lindquist E."/>
            <person name="Lucas S."/>
            <person name="Rokhsar D."/>
            <person name="Grigoriev I.V."/>
        </authorList>
    </citation>
    <scope>NUCLEOTIDE SEQUENCE [LARGE SCALE GENOMIC DNA]</scope>
</reference>
<evidence type="ECO:0000256" key="4">
    <source>
        <dbReference type="ARBA" id="ARBA00022617"/>
    </source>
</evidence>
<evidence type="ECO:0000256" key="7">
    <source>
        <dbReference type="ARBA" id="ARBA00022832"/>
    </source>
</evidence>
<dbReference type="PRINTS" id="PR00465">
    <property type="entry name" value="EP450IV"/>
</dbReference>
<dbReference type="HOGENOM" id="CLU_045757_0_0_1"/>
<dbReference type="STRING" id="88036.D8T6U4"/>
<dbReference type="InterPro" id="IPR002403">
    <property type="entry name" value="Cyt_P450_E_grp-IV"/>
</dbReference>
<organism evidence="18">
    <name type="scientific">Selaginella moellendorffii</name>
    <name type="common">Spikemoss</name>
    <dbReference type="NCBI Taxonomy" id="88036"/>
    <lineage>
        <taxon>Eukaryota</taxon>
        <taxon>Viridiplantae</taxon>
        <taxon>Streptophyta</taxon>
        <taxon>Embryophyta</taxon>
        <taxon>Tracheophyta</taxon>
        <taxon>Lycopodiopsida</taxon>
        <taxon>Selaginellales</taxon>
        <taxon>Selaginellaceae</taxon>
        <taxon>Selaginella</taxon>
    </lineage>
</organism>
<dbReference type="FunFam" id="1.10.630.10:FF:000024">
    <property type="entry name" value="Allene oxide synthase, chloroplastic"/>
    <property type="match status" value="1"/>
</dbReference>
<gene>
    <name evidence="17" type="primary">CYP74J1</name>
    <name evidence="17" type="ORF">SELMODRAFT_133317</name>
</gene>
<comment type="cofactor">
    <cofactor evidence="1 16">
        <name>heme</name>
        <dbReference type="ChEBI" id="CHEBI:30413"/>
    </cofactor>
</comment>
<evidence type="ECO:0000256" key="16">
    <source>
        <dbReference type="PIRSR" id="PIRSR602403-1"/>
    </source>
</evidence>
<evidence type="ECO:0000313" key="18">
    <source>
        <dbReference type="Proteomes" id="UP000001514"/>
    </source>
</evidence>
<evidence type="ECO:0000256" key="14">
    <source>
        <dbReference type="ARBA" id="ARBA00093366"/>
    </source>
</evidence>
<dbReference type="InParanoid" id="D8T6U4"/>
<evidence type="ECO:0000256" key="6">
    <source>
        <dbReference type="ARBA" id="ARBA00022767"/>
    </source>
</evidence>
<keyword evidence="10" id="KW-0275">Fatty acid biosynthesis</keyword>
<dbReference type="OMA" id="DFGHYND"/>
<evidence type="ECO:0000256" key="3">
    <source>
        <dbReference type="ARBA" id="ARBA00022516"/>
    </source>
</evidence>
<name>D8T6U4_SELML</name>
<dbReference type="FunCoup" id="D8T6U4">
    <property type="interactions" value="592"/>
</dbReference>
<dbReference type="GO" id="GO:0016836">
    <property type="term" value="F:hydro-lyase activity"/>
    <property type="evidence" value="ECO:0007669"/>
    <property type="project" value="UniProtKB-ARBA"/>
</dbReference>
<comment type="similarity">
    <text evidence="2">Belongs to the cytochrome P450 family.</text>
</comment>
<keyword evidence="8 16" id="KW-0408">Iron</keyword>
<evidence type="ECO:0000256" key="1">
    <source>
        <dbReference type="ARBA" id="ARBA00001971"/>
    </source>
</evidence>
<dbReference type="KEGG" id="smo:SELMODRAFT_133317"/>
<keyword evidence="4 16" id="KW-0349">Heme</keyword>
<sequence length="509" mass="57088">MASFLSDRSTTLSSSGVGARGCWIASKSRPATNFRYQLHSSAWKATALSPTKRIQREIPGSYGLPLLGSISDRFNYFYFQGTEEFFRSRAEKYQSTVFRVNMPPGPPFFPDPRVIVLLDQQSFPALFDVSKVSKRDVFTGTYKPSADFNGGYRILSYLDADEPRHAQIKAFCFDMLKSRAKSIVPGMDFAACRCFDRWEKELRAKQAPELVSSIEEICLAFLTRALMDHDATGASGLSTETIKKWLAPQIAPVALLDAIPPPIMELLHVFPLPFAVVKKDYEAIVSYFSAHSTALLDLAATHGVPRDEALHNLIFMVCFNTFGGLIRLLPEVVQRVHESGVAKELSNEVAAAVRDAGGRLTARSIDGMPLLHSVVYECLRFQPPVPFQYARARQDMVIESHKEAFRVKKGEMLCGFQPFATRDGVVFDRPNEFLPRRFMGDDGAKLLKYVLWSNGPQTENPSVDNKHCAGKDFIVLVTRLFLAEFFLRYESFQLDGQSIKSLSRRSPST</sequence>
<dbReference type="OrthoDB" id="2789670at2759"/>
<evidence type="ECO:0000256" key="8">
    <source>
        <dbReference type="ARBA" id="ARBA00023004"/>
    </source>
</evidence>
<dbReference type="Gene3D" id="1.10.630.10">
    <property type="entry name" value="Cytochrome P450"/>
    <property type="match status" value="1"/>
</dbReference>
<feature type="binding site" description="axial binding residue" evidence="16">
    <location>
        <position position="468"/>
    </location>
    <ligand>
        <name>heme</name>
        <dbReference type="ChEBI" id="CHEBI:30413"/>
    </ligand>
    <ligandPart>
        <name>Fe</name>
        <dbReference type="ChEBI" id="CHEBI:18248"/>
    </ligandPart>
</feature>
<proteinExistence type="inferred from homology"/>
<dbReference type="AlphaFoldDB" id="D8T6U4"/>
<evidence type="ECO:0000256" key="12">
    <source>
        <dbReference type="ARBA" id="ARBA00093247"/>
    </source>
</evidence>
<dbReference type="CDD" id="cd11071">
    <property type="entry name" value="CYP74"/>
    <property type="match status" value="1"/>
</dbReference>
<dbReference type="EC" id="4.2.1.183" evidence="15"/>
<dbReference type="GO" id="GO:0005506">
    <property type="term" value="F:iron ion binding"/>
    <property type="evidence" value="ECO:0007669"/>
    <property type="project" value="InterPro"/>
</dbReference>
<dbReference type="PANTHER" id="PTHR24286">
    <property type="entry name" value="CYTOCHROME P450 26"/>
    <property type="match status" value="1"/>
</dbReference>
<keyword evidence="3" id="KW-0444">Lipid biosynthesis</keyword>
<evidence type="ECO:0000256" key="10">
    <source>
        <dbReference type="ARBA" id="ARBA00023160"/>
    </source>
</evidence>
<dbReference type="InterPro" id="IPR001128">
    <property type="entry name" value="Cyt_P450"/>
</dbReference>
<dbReference type="GO" id="GO:0020037">
    <property type="term" value="F:heme binding"/>
    <property type="evidence" value="ECO:0007669"/>
    <property type="project" value="InterPro"/>
</dbReference>
<comment type="function">
    <text evidence="14">Divinyl ether synthase involved in oxylipin biosynthesis. Catalyzes the conversion of (13S)-hydroperoxy-(9Z,11E)-octadecadienoate (13-HPOD) to etheroleate and (13S)-hydroperoxy-(9Z,11E,15Z)-octadecatrienoate (13-HPOT) to etherolenate. Has no activity with the corresponding 9-hydroperoxides (9-HPOD and 9-HPOT).</text>
</comment>
<dbReference type="GO" id="GO:0004497">
    <property type="term" value="F:monooxygenase activity"/>
    <property type="evidence" value="ECO:0000318"/>
    <property type="project" value="GO_Central"/>
</dbReference>
<dbReference type="SUPFAM" id="SSF48264">
    <property type="entry name" value="Cytochrome P450"/>
    <property type="match status" value="1"/>
</dbReference>
<evidence type="ECO:0000256" key="13">
    <source>
        <dbReference type="ARBA" id="ARBA00093254"/>
    </source>
</evidence>
<evidence type="ECO:0000256" key="15">
    <source>
        <dbReference type="ARBA" id="ARBA00093599"/>
    </source>
</evidence>
<comment type="catalytic activity">
    <reaction evidence="13">
        <text>(13S)-hydroperoxy-(9Z,11E)-octadecadienoate = etheroleate + H2O</text>
        <dbReference type="Rhea" id="RHEA:79275"/>
        <dbReference type="ChEBI" id="CHEBI:15377"/>
        <dbReference type="ChEBI" id="CHEBI:57466"/>
        <dbReference type="ChEBI" id="CHEBI:229759"/>
        <dbReference type="EC" id="4.2.1.183"/>
    </reaction>
    <physiologicalReaction direction="left-to-right" evidence="13">
        <dbReference type="Rhea" id="RHEA:79276"/>
    </physiologicalReaction>
</comment>
<dbReference type="EMBL" id="GL377683">
    <property type="protein sequence ID" value="EFJ07600.1"/>
    <property type="molecule type" value="Genomic_DNA"/>
</dbReference>
<dbReference type="GO" id="GO:0006633">
    <property type="term" value="P:fatty acid biosynthetic process"/>
    <property type="evidence" value="ECO:0007669"/>
    <property type="project" value="UniProtKB-KW"/>
</dbReference>
<dbReference type="Pfam" id="PF00067">
    <property type="entry name" value="p450"/>
    <property type="match status" value="1"/>
</dbReference>
<dbReference type="GeneID" id="9639443"/>
<evidence type="ECO:0000256" key="5">
    <source>
        <dbReference type="ARBA" id="ARBA00022723"/>
    </source>
</evidence>
<keyword evidence="5 16" id="KW-0479">Metal-binding</keyword>
<dbReference type="eggNOG" id="ENOG502QQNS">
    <property type="taxonomic scope" value="Eukaryota"/>
</dbReference>
<protein>
    <recommendedName>
        <fullName evidence="15">etheroleic acid synthase</fullName>
        <ecNumber evidence="15">4.2.1.183</ecNumber>
    </recommendedName>
</protein>
<dbReference type="GO" id="GO:0016705">
    <property type="term" value="F:oxidoreductase activity, acting on paired donors, with incorporation or reduction of molecular oxygen"/>
    <property type="evidence" value="ECO:0007669"/>
    <property type="project" value="InterPro"/>
</dbReference>